<name>A0ACC0U7V6_9AGAM</name>
<sequence>MQCRTRGSIIILHDNEQMTPRGHRELAAFKLATLVASMPSTLHHRRRPRHQLEHSTLMRGCTHPEPEFADRDLEETRHGDGAVILTVLTYIAPEERPSRICRFAILSRSRILCRSSHLSAHKHLDCACSSIPRHSSPTSLPLPQRASCAGYRQSTPRPIFLIP</sequence>
<gene>
    <name evidence="1" type="ORF">F5148DRAFT_141264</name>
</gene>
<organism evidence="1 2">
    <name type="scientific">Russula earlei</name>
    <dbReference type="NCBI Taxonomy" id="71964"/>
    <lineage>
        <taxon>Eukaryota</taxon>
        <taxon>Fungi</taxon>
        <taxon>Dikarya</taxon>
        <taxon>Basidiomycota</taxon>
        <taxon>Agaricomycotina</taxon>
        <taxon>Agaricomycetes</taxon>
        <taxon>Russulales</taxon>
        <taxon>Russulaceae</taxon>
        <taxon>Russula</taxon>
    </lineage>
</organism>
<accession>A0ACC0U7V6</accession>
<dbReference type="EMBL" id="JAGFNK010000133">
    <property type="protein sequence ID" value="KAI9507264.1"/>
    <property type="molecule type" value="Genomic_DNA"/>
</dbReference>
<dbReference type="Proteomes" id="UP001207468">
    <property type="component" value="Unassembled WGS sequence"/>
</dbReference>
<proteinExistence type="predicted"/>
<protein>
    <submittedName>
        <fullName evidence="1">Uncharacterized protein</fullName>
    </submittedName>
</protein>
<keyword evidence="2" id="KW-1185">Reference proteome</keyword>
<evidence type="ECO:0000313" key="2">
    <source>
        <dbReference type="Proteomes" id="UP001207468"/>
    </source>
</evidence>
<comment type="caution">
    <text evidence="1">The sequence shown here is derived from an EMBL/GenBank/DDBJ whole genome shotgun (WGS) entry which is preliminary data.</text>
</comment>
<evidence type="ECO:0000313" key="1">
    <source>
        <dbReference type="EMBL" id="KAI9507264.1"/>
    </source>
</evidence>
<reference evidence="1" key="1">
    <citation type="submission" date="2021-03" db="EMBL/GenBank/DDBJ databases">
        <title>Evolutionary priming and transition to the ectomycorrhizal habit in an iconic lineage of mushroom-forming fungi: is preadaptation a requirement?</title>
        <authorList>
            <consortium name="DOE Joint Genome Institute"/>
            <person name="Looney B.P."/>
            <person name="Miyauchi S."/>
            <person name="Morin E."/>
            <person name="Drula E."/>
            <person name="Courty P.E."/>
            <person name="Chicoki N."/>
            <person name="Fauchery L."/>
            <person name="Kohler A."/>
            <person name="Kuo A."/>
            <person name="LaButti K."/>
            <person name="Pangilinan J."/>
            <person name="Lipzen A."/>
            <person name="Riley R."/>
            <person name="Andreopoulos W."/>
            <person name="He G."/>
            <person name="Johnson J."/>
            <person name="Barry K.W."/>
            <person name="Grigoriev I.V."/>
            <person name="Nagy L."/>
            <person name="Hibbett D."/>
            <person name="Henrissat B."/>
            <person name="Matheny P.B."/>
            <person name="Labbe J."/>
            <person name="Martin A.F."/>
        </authorList>
    </citation>
    <scope>NUCLEOTIDE SEQUENCE</scope>
    <source>
        <strain evidence="1">BPL698</strain>
    </source>
</reference>